<name>A0A9N8M2U9_9BASI</name>
<proteinExistence type="predicted"/>
<accession>A0A9N8M2U9</accession>
<reference evidence="2 3" key="1">
    <citation type="submission" date="2020-10" db="EMBL/GenBank/DDBJ databases">
        <authorList>
            <person name="Sedaghatjoo S."/>
        </authorList>
    </citation>
    <scope>NUCLEOTIDE SEQUENCE [LARGE SCALE GENOMIC DNA]</scope>
    <source>
        <strain evidence="2 3">LLFL</strain>
    </source>
</reference>
<feature type="compositionally biased region" description="Basic residues" evidence="1">
    <location>
        <begin position="184"/>
        <end position="199"/>
    </location>
</feature>
<feature type="compositionally biased region" description="Basic and acidic residues" evidence="1">
    <location>
        <begin position="241"/>
        <end position="252"/>
    </location>
</feature>
<sequence length="331" mass="37066">MLLWPLLNPRGEEERRPPPGGAEGHRPGQDPQRDPRPNPAQDPAPGQQPAVQPEVAAQLRRQSPENRGEDIADPFEPTPDQLKEAETLLDNRKQWFKDLNRPTDKRFRRQVTEMAHSIIFTSKQDAKDAFDMALFHVDLRPQIQEAVGKDINPSSDPDLSSVPDPVPVKLNAPSKGKEKESSPSKKHTRQTKTKRKRIKRNDDLAPEQKEKKLEELRKFDPSAWPKKNFKRIKKDLKKKRELAIEKEIKDIKASTAGQSSSSSSKKGPPQQPAAAPSGSGTQKPKPFRDNVPKGPNPCSRCGSKVYHDSRKCMAEALAADTTKKTFAITNA</sequence>
<feature type="compositionally biased region" description="Basic residues" evidence="1">
    <location>
        <begin position="227"/>
        <end position="240"/>
    </location>
</feature>
<dbReference type="Proteomes" id="UP000836404">
    <property type="component" value="Unassembled WGS sequence"/>
</dbReference>
<dbReference type="AlphaFoldDB" id="A0A9N8M2U9"/>
<protein>
    <submittedName>
        <fullName evidence="2">Uncharacterized protein</fullName>
    </submittedName>
</protein>
<feature type="compositionally biased region" description="Basic and acidic residues" evidence="1">
    <location>
        <begin position="200"/>
        <end position="220"/>
    </location>
</feature>
<keyword evidence="3" id="KW-1185">Reference proteome</keyword>
<dbReference type="EMBL" id="CAJHJF010004030">
    <property type="protein sequence ID" value="CAD6939871.1"/>
    <property type="molecule type" value="Genomic_DNA"/>
</dbReference>
<feature type="compositionally biased region" description="Low complexity" evidence="1">
    <location>
        <begin position="43"/>
        <end position="58"/>
    </location>
</feature>
<feature type="compositionally biased region" description="Low complexity" evidence="1">
    <location>
        <begin position="253"/>
        <end position="280"/>
    </location>
</feature>
<organism evidence="2 3">
    <name type="scientific">Tilletia laevis</name>
    <dbReference type="NCBI Taxonomy" id="157183"/>
    <lineage>
        <taxon>Eukaryota</taxon>
        <taxon>Fungi</taxon>
        <taxon>Dikarya</taxon>
        <taxon>Basidiomycota</taxon>
        <taxon>Ustilaginomycotina</taxon>
        <taxon>Exobasidiomycetes</taxon>
        <taxon>Tilletiales</taxon>
        <taxon>Tilletiaceae</taxon>
        <taxon>Tilletia</taxon>
    </lineage>
</organism>
<feature type="region of interest" description="Disordered" evidence="1">
    <location>
        <begin position="146"/>
        <end position="305"/>
    </location>
</feature>
<evidence type="ECO:0000313" key="2">
    <source>
        <dbReference type="EMBL" id="CAD6939871.1"/>
    </source>
</evidence>
<feature type="region of interest" description="Disordered" evidence="1">
    <location>
        <begin position="1"/>
        <end position="80"/>
    </location>
</feature>
<feature type="compositionally biased region" description="Basic and acidic residues" evidence="1">
    <location>
        <begin position="10"/>
        <end position="36"/>
    </location>
</feature>
<evidence type="ECO:0000313" key="3">
    <source>
        <dbReference type="Proteomes" id="UP000836404"/>
    </source>
</evidence>
<gene>
    <name evidence="2" type="ORF">JKILLFL_G1016</name>
</gene>
<evidence type="ECO:0000256" key="1">
    <source>
        <dbReference type="SAM" id="MobiDB-lite"/>
    </source>
</evidence>
<feature type="compositionally biased region" description="Low complexity" evidence="1">
    <location>
        <begin position="153"/>
        <end position="163"/>
    </location>
</feature>
<comment type="caution">
    <text evidence="2">The sequence shown here is derived from an EMBL/GenBank/DDBJ whole genome shotgun (WGS) entry which is preliminary data.</text>
</comment>